<keyword evidence="3" id="KW-0804">Transcription</keyword>
<dbReference type="InterPro" id="IPR050109">
    <property type="entry name" value="HTH-type_TetR-like_transc_reg"/>
</dbReference>
<dbReference type="SUPFAM" id="SSF46689">
    <property type="entry name" value="Homeodomain-like"/>
    <property type="match status" value="1"/>
</dbReference>
<dbReference type="PROSITE" id="PS50977">
    <property type="entry name" value="HTH_TETR_2"/>
    <property type="match status" value="1"/>
</dbReference>
<keyword evidence="7" id="KW-1185">Reference proteome</keyword>
<protein>
    <submittedName>
        <fullName evidence="6">TetR/AcrR family transcriptional regulator</fullName>
    </submittedName>
</protein>
<evidence type="ECO:0000256" key="4">
    <source>
        <dbReference type="PROSITE-ProRule" id="PRU00335"/>
    </source>
</evidence>
<gene>
    <name evidence="6" type="ORF">ACFP3M_21475</name>
</gene>
<dbReference type="PANTHER" id="PTHR30055">
    <property type="entry name" value="HTH-TYPE TRANSCRIPTIONAL REGULATOR RUTR"/>
    <property type="match status" value="1"/>
</dbReference>
<dbReference type="InterPro" id="IPR009057">
    <property type="entry name" value="Homeodomain-like_sf"/>
</dbReference>
<dbReference type="PANTHER" id="PTHR30055:SF234">
    <property type="entry name" value="HTH-TYPE TRANSCRIPTIONAL REGULATOR BETI"/>
    <property type="match status" value="1"/>
</dbReference>
<keyword evidence="2 4" id="KW-0238">DNA-binding</keyword>
<dbReference type="EMBL" id="JBHSPW010000010">
    <property type="protein sequence ID" value="MFC5895371.1"/>
    <property type="molecule type" value="Genomic_DNA"/>
</dbReference>
<dbReference type="RefSeq" id="WP_345090460.1">
    <property type="nucleotide sequence ID" value="NZ_BAAAWG010000018.1"/>
</dbReference>
<reference evidence="7" key="1">
    <citation type="journal article" date="2019" name="Int. J. Syst. Evol. Microbiol.">
        <title>The Global Catalogue of Microorganisms (GCM) 10K type strain sequencing project: providing services to taxonomists for standard genome sequencing and annotation.</title>
        <authorList>
            <consortium name="The Broad Institute Genomics Platform"/>
            <consortium name="The Broad Institute Genome Sequencing Center for Infectious Disease"/>
            <person name="Wu L."/>
            <person name="Ma J."/>
        </authorList>
    </citation>
    <scope>NUCLEOTIDE SEQUENCE [LARGE SCALE GENOMIC DNA]</scope>
    <source>
        <strain evidence="7">CGMCC 1.15809</strain>
    </source>
</reference>
<dbReference type="Pfam" id="PF00440">
    <property type="entry name" value="TetR_N"/>
    <property type="match status" value="1"/>
</dbReference>
<feature type="domain" description="HTH tetR-type" evidence="5">
    <location>
        <begin position="12"/>
        <end position="71"/>
    </location>
</feature>
<dbReference type="SUPFAM" id="SSF48498">
    <property type="entry name" value="Tetracyclin repressor-like, C-terminal domain"/>
    <property type="match status" value="1"/>
</dbReference>
<evidence type="ECO:0000259" key="5">
    <source>
        <dbReference type="PROSITE" id="PS50977"/>
    </source>
</evidence>
<dbReference type="Pfam" id="PF21597">
    <property type="entry name" value="TetR_C_43"/>
    <property type="match status" value="1"/>
</dbReference>
<dbReference type="Proteomes" id="UP001596241">
    <property type="component" value="Unassembled WGS sequence"/>
</dbReference>
<proteinExistence type="predicted"/>
<evidence type="ECO:0000256" key="3">
    <source>
        <dbReference type="ARBA" id="ARBA00023163"/>
    </source>
</evidence>
<dbReference type="InterPro" id="IPR001647">
    <property type="entry name" value="HTH_TetR"/>
</dbReference>
<evidence type="ECO:0000313" key="7">
    <source>
        <dbReference type="Proteomes" id="UP001596241"/>
    </source>
</evidence>
<accession>A0ABW1FPQ4</accession>
<dbReference type="InterPro" id="IPR049445">
    <property type="entry name" value="TetR_SbtR-like_C"/>
</dbReference>
<dbReference type="InterPro" id="IPR036271">
    <property type="entry name" value="Tet_transcr_reg_TetR-rel_C_sf"/>
</dbReference>
<evidence type="ECO:0000313" key="6">
    <source>
        <dbReference type="EMBL" id="MFC5895371.1"/>
    </source>
</evidence>
<dbReference type="Gene3D" id="1.10.357.10">
    <property type="entry name" value="Tetracycline Repressor, domain 2"/>
    <property type="match status" value="1"/>
</dbReference>
<evidence type="ECO:0000256" key="1">
    <source>
        <dbReference type="ARBA" id="ARBA00023015"/>
    </source>
</evidence>
<sequence>MASTRPLRADAARNRKKILDAAREQIATHGPDVGMDEIAAAAGVAVGTLYRHFPAKTDLVEAVVADWMDGVADGLEAAVARLAAGSRALDEIAAFLRHFLETAANDMAVKAAARALGADTDPDAPLQRVTTALNTLIHTGQTEGDVHPDVTLTDFYLLLDGAPASRAAGATDRWLILVLPGLTTRGRPDTTA</sequence>
<feature type="DNA-binding region" description="H-T-H motif" evidence="4">
    <location>
        <begin position="34"/>
        <end position="53"/>
    </location>
</feature>
<organism evidence="6 7">
    <name type="scientific">Streptomyces ramulosus</name>
    <dbReference type="NCBI Taxonomy" id="47762"/>
    <lineage>
        <taxon>Bacteria</taxon>
        <taxon>Bacillati</taxon>
        <taxon>Actinomycetota</taxon>
        <taxon>Actinomycetes</taxon>
        <taxon>Kitasatosporales</taxon>
        <taxon>Streptomycetaceae</taxon>
        <taxon>Streptomyces</taxon>
    </lineage>
</organism>
<comment type="caution">
    <text evidence="6">The sequence shown here is derived from an EMBL/GenBank/DDBJ whole genome shotgun (WGS) entry which is preliminary data.</text>
</comment>
<name>A0ABW1FPQ4_9ACTN</name>
<keyword evidence="1" id="KW-0805">Transcription regulation</keyword>
<dbReference type="PRINTS" id="PR00455">
    <property type="entry name" value="HTHTETR"/>
</dbReference>
<evidence type="ECO:0000256" key="2">
    <source>
        <dbReference type="ARBA" id="ARBA00023125"/>
    </source>
</evidence>